<gene>
    <name evidence="2" type="ordered locus">SULAZ_1005</name>
</gene>
<dbReference type="NCBIfam" id="TIGR02532">
    <property type="entry name" value="IV_pilin_GFxxxE"/>
    <property type="match status" value="1"/>
</dbReference>
<accession>C1DV41</accession>
<dbReference type="AlphaFoldDB" id="C1DV41"/>
<protein>
    <submittedName>
        <fullName evidence="2">Prepilin</fullName>
    </submittedName>
</protein>
<dbReference type="PROSITE" id="PS00409">
    <property type="entry name" value="PROKAR_NTER_METHYL"/>
    <property type="match status" value="1"/>
</dbReference>
<dbReference type="InterPro" id="IPR045584">
    <property type="entry name" value="Pilin-like"/>
</dbReference>
<dbReference type="EMBL" id="CP001229">
    <property type="protein sequence ID" value="ACN98823.1"/>
    <property type="molecule type" value="Genomic_DNA"/>
</dbReference>
<proteinExistence type="predicted"/>
<reference evidence="2 3" key="1">
    <citation type="journal article" date="2009" name="J. Bacteriol.">
        <title>Complete and draft genome sequences of six members of the Aquificales.</title>
        <authorList>
            <person name="Reysenbach A.L."/>
            <person name="Hamamura N."/>
            <person name="Podar M."/>
            <person name="Griffiths E."/>
            <person name="Ferreira S."/>
            <person name="Hochstein R."/>
            <person name="Heidelberg J."/>
            <person name="Johnson J."/>
            <person name="Mead D."/>
            <person name="Pohorille A."/>
            <person name="Sarmiento M."/>
            <person name="Schweighofer K."/>
            <person name="Seshadri R."/>
            <person name="Voytek M.A."/>
        </authorList>
    </citation>
    <scope>NUCLEOTIDE SEQUENCE [LARGE SCALE GENOMIC DNA]</scope>
    <source>
        <strain evidence="3">Az-Fu1 / DSM 15241 / OCM 825</strain>
    </source>
</reference>
<dbReference type="eggNOG" id="COG4969">
    <property type="taxonomic scope" value="Bacteria"/>
</dbReference>
<evidence type="ECO:0000313" key="3">
    <source>
        <dbReference type="Proteomes" id="UP000001369"/>
    </source>
</evidence>
<organism evidence="2 3">
    <name type="scientific">Sulfurihydrogenibium azorense (strain DSM 15241 / OCM 825 / Az-Fu1)</name>
    <dbReference type="NCBI Taxonomy" id="204536"/>
    <lineage>
        <taxon>Bacteria</taxon>
        <taxon>Pseudomonadati</taxon>
        <taxon>Aquificota</taxon>
        <taxon>Aquificia</taxon>
        <taxon>Aquificales</taxon>
        <taxon>Hydrogenothermaceae</taxon>
        <taxon>Sulfurihydrogenibium</taxon>
    </lineage>
</organism>
<dbReference type="RefSeq" id="WP_012674144.1">
    <property type="nucleotide sequence ID" value="NC_012438.1"/>
</dbReference>
<dbReference type="InterPro" id="IPR012902">
    <property type="entry name" value="N_methyl_site"/>
</dbReference>
<keyword evidence="1" id="KW-1133">Transmembrane helix</keyword>
<dbReference type="OrthoDB" id="9836304at2"/>
<dbReference type="Gene3D" id="3.30.700.10">
    <property type="entry name" value="Glycoprotein, Type 4 Pilin"/>
    <property type="match status" value="1"/>
</dbReference>
<keyword evidence="3" id="KW-1185">Reference proteome</keyword>
<keyword evidence="1" id="KW-0812">Transmembrane</keyword>
<evidence type="ECO:0000313" key="2">
    <source>
        <dbReference type="EMBL" id="ACN98823.1"/>
    </source>
</evidence>
<feature type="transmembrane region" description="Helical" evidence="1">
    <location>
        <begin position="6"/>
        <end position="27"/>
    </location>
</feature>
<dbReference type="STRING" id="204536.SULAZ_1005"/>
<keyword evidence="1" id="KW-0472">Membrane</keyword>
<dbReference type="SUPFAM" id="SSF54523">
    <property type="entry name" value="Pili subunits"/>
    <property type="match status" value="1"/>
</dbReference>
<dbReference type="Pfam" id="PF07963">
    <property type="entry name" value="N_methyl"/>
    <property type="match status" value="1"/>
</dbReference>
<dbReference type="Proteomes" id="UP000001369">
    <property type="component" value="Chromosome"/>
</dbReference>
<dbReference type="HOGENOM" id="CLU_150096_0_0_0"/>
<evidence type="ECO:0000256" key="1">
    <source>
        <dbReference type="SAM" id="Phobius"/>
    </source>
</evidence>
<name>C1DV41_SULAA</name>
<sequence>MKAEEGFSLIELIIVIVIISILASIALPSYMKYKNKSKVTSYALPIVKACAYDAAGECQERNINSTTTIDVSTLKNCQNTIVPNSSLQINISGTITCDTNGYVSNGTITGNLNGITDYTAKCFFNNKGVICTVE</sequence>
<dbReference type="KEGG" id="saf:SULAZ_1005"/>